<dbReference type="VEuPathDB" id="FungiDB:BTJ68_07851"/>
<dbReference type="FunFam" id="3.10.620.30:FF:000004">
    <property type="entry name" value="Peptidase (PNG1)"/>
    <property type="match status" value="1"/>
</dbReference>
<dbReference type="GO" id="GO:0006516">
    <property type="term" value="P:glycoprotein catabolic process"/>
    <property type="evidence" value="ECO:0007669"/>
    <property type="project" value="TreeGrafter"/>
</dbReference>
<evidence type="ECO:0000256" key="6">
    <source>
        <dbReference type="SAM" id="MobiDB-lite"/>
    </source>
</evidence>
<feature type="compositionally biased region" description="Basic and acidic residues" evidence="6">
    <location>
        <begin position="448"/>
        <end position="470"/>
    </location>
</feature>
<evidence type="ECO:0000256" key="4">
    <source>
        <dbReference type="ARBA" id="ARBA00071430"/>
    </source>
</evidence>
<comment type="similarity">
    <text evidence="1">Belongs to the transglutaminase-like superfamily. PNGase family.</text>
</comment>
<dbReference type="FunFam" id="2.20.25.10:FF:000011">
    <property type="entry name" value="peptide-N(4)-(N-acetyl-beta- glucosaminyl)asparagine amidase"/>
    <property type="match status" value="1"/>
</dbReference>
<dbReference type="Gene3D" id="3.10.620.30">
    <property type="match status" value="1"/>
</dbReference>
<evidence type="ECO:0000256" key="2">
    <source>
        <dbReference type="ARBA" id="ARBA00022723"/>
    </source>
</evidence>
<dbReference type="SMART" id="SM00460">
    <property type="entry name" value="TGc"/>
    <property type="match status" value="1"/>
</dbReference>
<feature type="region of interest" description="Disordered" evidence="6">
    <location>
        <begin position="425"/>
        <end position="470"/>
    </location>
</feature>
<dbReference type="InterPro" id="IPR002931">
    <property type="entry name" value="Transglutaminase-like"/>
</dbReference>
<dbReference type="SUPFAM" id="SSF54001">
    <property type="entry name" value="Cysteine proteinases"/>
    <property type="match status" value="1"/>
</dbReference>
<feature type="domain" description="Transglutaminase-like" evidence="7">
    <location>
        <begin position="264"/>
        <end position="319"/>
    </location>
</feature>
<feature type="compositionally biased region" description="Polar residues" evidence="6">
    <location>
        <begin position="38"/>
        <end position="47"/>
    </location>
</feature>
<gene>
    <name evidence="8" type="ORF">BTJ68_07851</name>
</gene>
<evidence type="ECO:0000256" key="5">
    <source>
        <dbReference type="ARBA" id="ARBA00071953"/>
    </source>
</evidence>
<feature type="region of interest" description="Disordered" evidence="6">
    <location>
        <begin position="38"/>
        <end position="117"/>
    </location>
</feature>
<dbReference type="GO" id="GO:0000224">
    <property type="term" value="F:peptide-N4-(N-acetyl-beta-glucosaminyl)asparagine amidase activity"/>
    <property type="evidence" value="ECO:0007669"/>
    <property type="project" value="TreeGrafter"/>
</dbReference>
<dbReference type="GO" id="GO:0005634">
    <property type="term" value="C:nucleus"/>
    <property type="evidence" value="ECO:0007669"/>
    <property type="project" value="TreeGrafter"/>
</dbReference>
<keyword evidence="9" id="KW-1185">Reference proteome</keyword>
<evidence type="ECO:0000313" key="8">
    <source>
        <dbReference type="EMBL" id="OTA32152.1"/>
    </source>
</evidence>
<dbReference type="Gene3D" id="2.20.25.10">
    <property type="match status" value="1"/>
</dbReference>
<protein>
    <recommendedName>
        <fullName evidence="5">Protein PNG1</fullName>
    </recommendedName>
    <alternativeName>
        <fullName evidence="4">Protein png1</fullName>
    </alternativeName>
</protein>
<sequence length="470" mass="53445">MADHNAMPRRKPVPTSTPLPADWAKDLTQQFRNVLSTKRMNELSSRPASLRRAPTEYFVESPAPSPLPQRHGFDSSAQTAPPPTRAPSAVPGSPQVSNCLPPPPTYSSLKNLPTVPVAPSDPKSLRFRSMLMSLSNTPCKWENPGLLDEALSAVPLQRIYDEAQEESELFQAEAASMGGNLKPAWGYQDCVIRALMRWFKRDFFQWVNNPLCSVCRTRTLARGMAAPLADESARGANRVELYQCANQNCMSFERFPRYNDAFVLLQTRKGRVGEWANCFTMLCRALGSRVRWVWNAEDHVWTEVYSVHRKRWVHVDCCEEQWDAPMLYTQGWGKKLSYCIAFSADGCADVTRRYVRTADHAVPRARCTEGVLQHILREITSSRRRDMDKKEKFRLNADDMREDAELRKNVIEALAFNISRIMPTNSRSSRSATADAQKAAEAAQSRHALRERQQHLARDQHSGPRDPRRQ</sequence>
<organism evidence="8 9">
    <name type="scientific">Hortaea werneckii EXF-2000</name>
    <dbReference type="NCBI Taxonomy" id="1157616"/>
    <lineage>
        <taxon>Eukaryota</taxon>
        <taxon>Fungi</taxon>
        <taxon>Dikarya</taxon>
        <taxon>Ascomycota</taxon>
        <taxon>Pezizomycotina</taxon>
        <taxon>Dothideomycetes</taxon>
        <taxon>Dothideomycetidae</taxon>
        <taxon>Mycosphaerellales</taxon>
        <taxon>Teratosphaeriaceae</taxon>
        <taxon>Hortaea</taxon>
    </lineage>
</organism>
<dbReference type="InParanoid" id="A0A1Z5T800"/>
<dbReference type="FunCoup" id="A0A1Z5T800">
    <property type="interactions" value="151"/>
</dbReference>
<dbReference type="EMBL" id="MUNK01000099">
    <property type="protein sequence ID" value="OTA32152.1"/>
    <property type="molecule type" value="Genomic_DNA"/>
</dbReference>
<keyword evidence="2" id="KW-0479">Metal-binding</keyword>
<feature type="compositionally biased region" description="Low complexity" evidence="6">
    <location>
        <begin position="432"/>
        <end position="446"/>
    </location>
</feature>
<dbReference type="STRING" id="1157616.A0A1Z5T800"/>
<feature type="region of interest" description="Disordered" evidence="6">
    <location>
        <begin position="1"/>
        <end position="24"/>
    </location>
</feature>
<dbReference type="Proteomes" id="UP000194280">
    <property type="component" value="Unassembled WGS sequence"/>
</dbReference>
<name>A0A1Z5T800_HORWE</name>
<dbReference type="GO" id="GO:0036503">
    <property type="term" value="P:ERAD pathway"/>
    <property type="evidence" value="ECO:0007669"/>
    <property type="project" value="UniProtKB-ARBA"/>
</dbReference>
<evidence type="ECO:0000313" key="9">
    <source>
        <dbReference type="Proteomes" id="UP000194280"/>
    </source>
</evidence>
<comment type="caution">
    <text evidence="8">The sequence shown here is derived from an EMBL/GenBank/DDBJ whole genome shotgun (WGS) entry which is preliminary data.</text>
</comment>
<accession>A0A1Z5T800</accession>
<dbReference type="GO" id="GO:0046872">
    <property type="term" value="F:metal ion binding"/>
    <property type="evidence" value="ECO:0007669"/>
    <property type="project" value="UniProtKB-KW"/>
</dbReference>
<evidence type="ECO:0000256" key="3">
    <source>
        <dbReference type="ARBA" id="ARBA00022833"/>
    </source>
</evidence>
<dbReference type="GO" id="GO:0005829">
    <property type="term" value="C:cytosol"/>
    <property type="evidence" value="ECO:0007669"/>
    <property type="project" value="TreeGrafter"/>
</dbReference>
<dbReference type="InterPro" id="IPR050883">
    <property type="entry name" value="PNGase"/>
</dbReference>
<dbReference type="PANTHER" id="PTHR12143">
    <property type="entry name" value="PEPTIDE N-GLYCANASE PNGASE -RELATED"/>
    <property type="match status" value="1"/>
</dbReference>
<reference evidence="8 9" key="1">
    <citation type="submission" date="2017-01" db="EMBL/GenBank/DDBJ databases">
        <title>The recent genome duplication of the halophilic yeast Hortaea werneckii: insights from long-read sequencing.</title>
        <authorList>
            <person name="Sinha S."/>
            <person name="Flibotte S."/>
            <person name="Neira M."/>
            <person name="Lenassi M."/>
            <person name="Gostincar C."/>
            <person name="Stajich J.E."/>
            <person name="Nislow C.E."/>
        </authorList>
    </citation>
    <scope>NUCLEOTIDE SEQUENCE [LARGE SCALE GENOMIC DNA]</scope>
    <source>
        <strain evidence="8 9">EXF-2000</strain>
    </source>
</reference>
<dbReference type="AlphaFoldDB" id="A0A1Z5T800"/>
<keyword evidence="3" id="KW-0862">Zinc</keyword>
<dbReference type="Pfam" id="PF01841">
    <property type="entry name" value="Transglut_core"/>
    <property type="match status" value="1"/>
</dbReference>
<evidence type="ECO:0000259" key="7">
    <source>
        <dbReference type="SMART" id="SM00460"/>
    </source>
</evidence>
<evidence type="ECO:0000256" key="1">
    <source>
        <dbReference type="ARBA" id="ARBA00009390"/>
    </source>
</evidence>
<proteinExistence type="inferred from homology"/>
<dbReference type="OrthoDB" id="409136at2759"/>
<dbReference type="InterPro" id="IPR038765">
    <property type="entry name" value="Papain-like_cys_pep_sf"/>
</dbReference>
<dbReference type="PANTHER" id="PTHR12143:SF19">
    <property type="entry name" value="PEPTIDE-N(4)-(N-ACETYL-BETA-GLUCOSAMINYL)ASPARAGINE AMIDASE"/>
    <property type="match status" value="1"/>
</dbReference>